<feature type="transmembrane region" description="Helical" evidence="7">
    <location>
        <begin position="170"/>
        <end position="193"/>
    </location>
</feature>
<comment type="caution">
    <text evidence="9">The sequence shown here is derived from an EMBL/GenBank/DDBJ whole genome shotgun (WGS) entry which is preliminary data.</text>
</comment>
<evidence type="ECO:0000256" key="2">
    <source>
        <dbReference type="ARBA" id="ARBA00022448"/>
    </source>
</evidence>
<dbReference type="PANTHER" id="PTHR48017">
    <property type="entry name" value="OS05G0424000 PROTEIN-RELATED"/>
    <property type="match status" value="1"/>
</dbReference>
<reference evidence="9 10" key="1">
    <citation type="journal article" date="2022" name="Nat. Plants">
        <title>Genomes of leafy and leafless Platanthera orchids illuminate the evolution of mycoheterotrophy.</title>
        <authorList>
            <person name="Li M.H."/>
            <person name="Liu K.W."/>
            <person name="Li Z."/>
            <person name="Lu H.C."/>
            <person name="Ye Q.L."/>
            <person name="Zhang D."/>
            <person name="Wang J.Y."/>
            <person name="Li Y.F."/>
            <person name="Zhong Z.M."/>
            <person name="Liu X."/>
            <person name="Yu X."/>
            <person name="Liu D.K."/>
            <person name="Tu X.D."/>
            <person name="Liu B."/>
            <person name="Hao Y."/>
            <person name="Liao X.Y."/>
            <person name="Jiang Y.T."/>
            <person name="Sun W.H."/>
            <person name="Chen J."/>
            <person name="Chen Y.Q."/>
            <person name="Ai Y."/>
            <person name="Zhai J.W."/>
            <person name="Wu S.S."/>
            <person name="Zhou Z."/>
            <person name="Hsiao Y.Y."/>
            <person name="Wu W.L."/>
            <person name="Chen Y.Y."/>
            <person name="Lin Y.F."/>
            <person name="Hsu J.L."/>
            <person name="Li C.Y."/>
            <person name="Wang Z.W."/>
            <person name="Zhao X."/>
            <person name="Zhong W.Y."/>
            <person name="Ma X.K."/>
            <person name="Ma L."/>
            <person name="Huang J."/>
            <person name="Chen G.Z."/>
            <person name="Huang M.Z."/>
            <person name="Huang L."/>
            <person name="Peng D.H."/>
            <person name="Luo Y.B."/>
            <person name="Zou S.Q."/>
            <person name="Chen S.P."/>
            <person name="Lan S."/>
            <person name="Tsai W.C."/>
            <person name="Van de Peer Y."/>
            <person name="Liu Z.J."/>
        </authorList>
    </citation>
    <scope>NUCLEOTIDE SEQUENCE [LARGE SCALE GENOMIC DNA]</scope>
    <source>
        <strain evidence="9">Lor288</strain>
    </source>
</reference>
<evidence type="ECO:0000256" key="7">
    <source>
        <dbReference type="SAM" id="Phobius"/>
    </source>
</evidence>
<comment type="subcellular location">
    <subcellularLocation>
        <location evidence="1">Membrane</location>
    </subcellularLocation>
</comment>
<proteinExistence type="predicted"/>
<keyword evidence="6 7" id="KW-0472">Membrane</keyword>
<organism evidence="9 10">
    <name type="scientific">Platanthera guangdongensis</name>
    <dbReference type="NCBI Taxonomy" id="2320717"/>
    <lineage>
        <taxon>Eukaryota</taxon>
        <taxon>Viridiplantae</taxon>
        <taxon>Streptophyta</taxon>
        <taxon>Embryophyta</taxon>
        <taxon>Tracheophyta</taxon>
        <taxon>Spermatophyta</taxon>
        <taxon>Magnoliopsida</taxon>
        <taxon>Liliopsida</taxon>
        <taxon>Asparagales</taxon>
        <taxon>Orchidaceae</taxon>
        <taxon>Orchidoideae</taxon>
        <taxon>Orchideae</taxon>
        <taxon>Orchidinae</taxon>
        <taxon>Platanthera</taxon>
    </lineage>
</organism>
<keyword evidence="10" id="KW-1185">Reference proteome</keyword>
<evidence type="ECO:0000256" key="1">
    <source>
        <dbReference type="ARBA" id="ARBA00004370"/>
    </source>
</evidence>
<dbReference type="InterPro" id="IPR013057">
    <property type="entry name" value="AA_transpt_TM"/>
</dbReference>
<feature type="transmembrane region" description="Helical" evidence="7">
    <location>
        <begin position="254"/>
        <end position="279"/>
    </location>
</feature>
<protein>
    <recommendedName>
        <fullName evidence="8">Amino acid transporter transmembrane domain-containing protein</fullName>
    </recommendedName>
</protein>
<keyword evidence="5 7" id="KW-1133">Transmembrane helix</keyword>
<feature type="transmembrane region" description="Helical" evidence="7">
    <location>
        <begin position="97"/>
        <end position="119"/>
    </location>
</feature>
<name>A0ABR2MUA1_9ASPA</name>
<evidence type="ECO:0000313" key="9">
    <source>
        <dbReference type="EMBL" id="KAK8967541.1"/>
    </source>
</evidence>
<evidence type="ECO:0000256" key="3">
    <source>
        <dbReference type="ARBA" id="ARBA00022692"/>
    </source>
</evidence>
<feature type="domain" description="Amino acid transporter transmembrane" evidence="8">
    <location>
        <begin position="2"/>
        <end position="278"/>
    </location>
</feature>
<evidence type="ECO:0000256" key="4">
    <source>
        <dbReference type="ARBA" id="ARBA00022970"/>
    </source>
</evidence>
<feature type="transmembrane region" description="Helical" evidence="7">
    <location>
        <begin position="73"/>
        <end position="90"/>
    </location>
</feature>
<accession>A0ABR2MUA1</accession>
<evidence type="ECO:0000256" key="5">
    <source>
        <dbReference type="ARBA" id="ARBA00022989"/>
    </source>
</evidence>
<evidence type="ECO:0000313" key="10">
    <source>
        <dbReference type="Proteomes" id="UP001412067"/>
    </source>
</evidence>
<sequence>MICCYTGILLKYCFESKDGILSYPDIGEAAFGRYGRLFISSYCVEFIILEGDNLTRMFPGVTFDWGGIHLDSLHFFGLLTALTVFPTVCLRDLRVISYLSAGGVFATLLVFFSVVSVGATEGIGYHQTGEVVRWNGVPFALGIYGFCYSGHAVFPNIYNSMADRTKFNRALVICFCLCTAVYGSFAVIGYLMFGVSTFSQITLNLPKNAVASKVALWTTVINPFTKYALLLNPLARSIEEVLPPGISNGLWHSMLLRAALVFSTVCVAFLVPFFGMFFLQYI</sequence>
<dbReference type="Proteomes" id="UP001412067">
    <property type="component" value="Unassembled WGS sequence"/>
</dbReference>
<evidence type="ECO:0000256" key="6">
    <source>
        <dbReference type="ARBA" id="ARBA00023136"/>
    </source>
</evidence>
<feature type="transmembrane region" description="Helical" evidence="7">
    <location>
        <begin position="139"/>
        <end position="158"/>
    </location>
</feature>
<keyword evidence="2" id="KW-0813">Transport</keyword>
<keyword evidence="4" id="KW-0029">Amino-acid transport</keyword>
<gene>
    <name evidence="9" type="ORF">KSP40_PGU020297</name>
</gene>
<dbReference type="EMBL" id="JBBWWR010000004">
    <property type="protein sequence ID" value="KAK8967541.1"/>
    <property type="molecule type" value="Genomic_DNA"/>
</dbReference>
<evidence type="ECO:0000259" key="8">
    <source>
        <dbReference type="Pfam" id="PF01490"/>
    </source>
</evidence>
<dbReference type="Pfam" id="PF01490">
    <property type="entry name" value="Aa_trans"/>
    <property type="match status" value="1"/>
</dbReference>
<keyword evidence="3 7" id="KW-0812">Transmembrane</keyword>